<dbReference type="OrthoDB" id="9803988at2"/>
<evidence type="ECO:0000256" key="2">
    <source>
        <dbReference type="ARBA" id="ARBA00005695"/>
    </source>
</evidence>
<accession>A0A1I4HTW4</accession>
<gene>
    <name evidence="5" type="ORF">SAMN04488004_11958</name>
</gene>
<name>A0A1I4HTW4_9RHOB</name>
<protein>
    <submittedName>
        <fullName evidence="5">Microcin C transport system substrate-binding protein</fullName>
    </submittedName>
</protein>
<sequence length="631" mass="70352">MPQTPRRPRALAVPRPLDLLAGSVLLLGGMFLAGQAGAQDLVKSHGYSYFGDLKYPADFPHLDYVNPDAPKGGEISEWAPGTFDGYNPYFRGGNTAVMSTAPFEAIVTTTADDPTALYCYLCTTMEYPQDLSYVIFNLRDDVTFSDGSPMTADDIKFSYDTFMEQGLPEFRAAFDGQITLVEVLDPHRIKFTFGDDAPLRDRIGLAATFPPFSKAEWERDGRRIDQTWKTPPMGTGPYMLADFDYGRSLTYGRNPNFWGADLPINLGRNNFDSIRIEYFADGDTAFEAFKAGEYTFRVENSSLSWATGYDFPGIQNGSVIKAELPNGSLPSAQSFIFNLKRSQFQDPAVREAIRLMFNFEWSNETLFYGLYDRVESFWANTEMEAKGTPTPEELAVLQPLVDQGLLDAAILTDEVTMAPTSNANQLDRGNLRSASALLNDAGWIAGDDGIRRKDGKTLDVAFLESSPAFDRVINPYVENLKRLGVNAKLDRVDPAQETERTRSGDWDIVTHSFSMQLEPGTELKQWFGSETAEDSSRNLMGLADPAVDSLIDTVVAAQTADDMHAATRALDRVLRAKGFWVPEWFKAVYTVAYYDMFEHPENLPPYALGETDFWWFNADKAEALKASGALR</sequence>
<dbReference type="Gene3D" id="3.10.105.10">
    <property type="entry name" value="Dipeptide-binding Protein, Domain 3"/>
    <property type="match status" value="1"/>
</dbReference>
<dbReference type="InterPro" id="IPR030678">
    <property type="entry name" value="Peptide/Ni-bd"/>
</dbReference>
<organism evidence="5 6">
    <name type="scientific">Loktanella salsilacus</name>
    <dbReference type="NCBI Taxonomy" id="195913"/>
    <lineage>
        <taxon>Bacteria</taxon>
        <taxon>Pseudomonadati</taxon>
        <taxon>Pseudomonadota</taxon>
        <taxon>Alphaproteobacteria</taxon>
        <taxon>Rhodobacterales</taxon>
        <taxon>Roseobacteraceae</taxon>
        <taxon>Loktanella</taxon>
    </lineage>
</organism>
<dbReference type="Pfam" id="PF00496">
    <property type="entry name" value="SBP_bac_5"/>
    <property type="match status" value="1"/>
</dbReference>
<dbReference type="Gene3D" id="3.40.190.10">
    <property type="entry name" value="Periplasmic binding protein-like II"/>
    <property type="match status" value="1"/>
</dbReference>
<feature type="domain" description="Solute-binding protein family 5" evidence="4">
    <location>
        <begin position="129"/>
        <end position="527"/>
    </location>
</feature>
<proteinExistence type="inferred from homology"/>
<dbReference type="GO" id="GO:1904680">
    <property type="term" value="F:peptide transmembrane transporter activity"/>
    <property type="evidence" value="ECO:0007669"/>
    <property type="project" value="TreeGrafter"/>
</dbReference>
<dbReference type="GO" id="GO:0043190">
    <property type="term" value="C:ATP-binding cassette (ABC) transporter complex"/>
    <property type="evidence" value="ECO:0007669"/>
    <property type="project" value="InterPro"/>
</dbReference>
<keyword evidence="6" id="KW-1185">Reference proteome</keyword>
<dbReference type="GO" id="GO:0042884">
    <property type="term" value="P:microcin transport"/>
    <property type="evidence" value="ECO:0007669"/>
    <property type="project" value="TreeGrafter"/>
</dbReference>
<dbReference type="PIRSF" id="PIRSF002741">
    <property type="entry name" value="MppA"/>
    <property type="match status" value="1"/>
</dbReference>
<keyword evidence="3" id="KW-0732">Signal</keyword>
<evidence type="ECO:0000256" key="1">
    <source>
        <dbReference type="ARBA" id="ARBA00004418"/>
    </source>
</evidence>
<dbReference type="InterPro" id="IPR000914">
    <property type="entry name" value="SBP_5_dom"/>
</dbReference>
<evidence type="ECO:0000313" key="5">
    <source>
        <dbReference type="EMBL" id="SFL44866.1"/>
    </source>
</evidence>
<dbReference type="GO" id="GO:0030288">
    <property type="term" value="C:outer membrane-bounded periplasmic space"/>
    <property type="evidence" value="ECO:0007669"/>
    <property type="project" value="TreeGrafter"/>
</dbReference>
<comment type="similarity">
    <text evidence="2">Belongs to the bacterial solute-binding protein 5 family.</text>
</comment>
<dbReference type="PANTHER" id="PTHR30290:SF64">
    <property type="entry name" value="ABC TRANSPORTER PERIPLASMIC BINDING PROTEIN"/>
    <property type="match status" value="1"/>
</dbReference>
<comment type="subcellular location">
    <subcellularLocation>
        <location evidence="1">Periplasm</location>
    </subcellularLocation>
</comment>
<dbReference type="PANTHER" id="PTHR30290">
    <property type="entry name" value="PERIPLASMIC BINDING COMPONENT OF ABC TRANSPORTER"/>
    <property type="match status" value="1"/>
</dbReference>
<dbReference type="Proteomes" id="UP000199550">
    <property type="component" value="Unassembled WGS sequence"/>
</dbReference>
<dbReference type="SUPFAM" id="SSF53850">
    <property type="entry name" value="Periplasmic binding protein-like II"/>
    <property type="match status" value="1"/>
</dbReference>
<dbReference type="EMBL" id="FOTF01000019">
    <property type="protein sequence ID" value="SFL44866.1"/>
    <property type="molecule type" value="Genomic_DNA"/>
</dbReference>
<evidence type="ECO:0000313" key="6">
    <source>
        <dbReference type="Proteomes" id="UP000199550"/>
    </source>
</evidence>
<dbReference type="RefSeq" id="WP_090190863.1">
    <property type="nucleotide sequence ID" value="NZ_FOTF01000019.1"/>
</dbReference>
<dbReference type="CDD" id="cd08497">
    <property type="entry name" value="MbnE-like"/>
    <property type="match status" value="1"/>
</dbReference>
<dbReference type="GO" id="GO:0015833">
    <property type="term" value="P:peptide transport"/>
    <property type="evidence" value="ECO:0007669"/>
    <property type="project" value="TreeGrafter"/>
</dbReference>
<dbReference type="STRING" id="195913.SAMN04488004_11958"/>
<evidence type="ECO:0000256" key="3">
    <source>
        <dbReference type="ARBA" id="ARBA00022729"/>
    </source>
</evidence>
<evidence type="ECO:0000259" key="4">
    <source>
        <dbReference type="Pfam" id="PF00496"/>
    </source>
</evidence>
<reference evidence="5 6" key="1">
    <citation type="submission" date="2016-10" db="EMBL/GenBank/DDBJ databases">
        <authorList>
            <person name="de Groot N.N."/>
        </authorList>
    </citation>
    <scope>NUCLEOTIDE SEQUENCE [LARGE SCALE GENOMIC DNA]</scope>
    <source>
        <strain evidence="5 6">DSM 16199</strain>
    </source>
</reference>
<dbReference type="AlphaFoldDB" id="A0A1I4HTW4"/>
<dbReference type="InterPro" id="IPR039424">
    <property type="entry name" value="SBP_5"/>
</dbReference>